<name>A0ABX9B5V7_9PSED</name>
<sequence>MRISYGWRLWGLIIAVASMAFAVAKFVDFDHEADAPASVWLQRVGAQDKVDFSSLLVPLPNAGAGKVGVKIFEENDWQVYRLYPSGQLEVFRREAGEYKRLNISNGWRRDTFPMLVMSVPGRLFLVGYDVVRNVPSGRSLSVTQPGFDVYEIQPGTQGEPRAIATGVDLGGGLDSIVYGRIRNSTITLCAERSCADIGSGGAVSAWSLDALAGHEFVEVAFDADSAYGLVRKTWDDRIDGKITEDHAEFFLAKLTSTGAVVEPLSGGGVPYALVVNKGSPSWENANSVEGLQALLRYELSRMRNGGLIDFGDNNQEGRIAWNQVYYLSGLISVAQGGLGFSSPELEDYARRRVSAEVDLIARLADIDLPGYRVKRYSLDREPLMFALHLGRVADLLARADSQKMGAPSVQRALAKIKSELLTFEHTVEHPVDCRLPGLSACKTLGYRQGYPFWADGVNVPFNYVSGYASGLLAVTDDESSVDFVRTLMQPLQELERFSESPRVWRYWGFEGQSGWGYSNGGSVNTPDWAGNSAGLDVAHITYRSMDAMALLRLAQKRQSAIEKGKVDHLKDLVSQGMLLPSVNEAFYQMGSPAVLEPMVSRRFSRSTQAWQIQAQVWALSDMALSFRHAAR</sequence>
<proteinExistence type="predicted"/>
<dbReference type="EMBL" id="CP081966">
    <property type="protein sequence ID" value="QZP28142.1"/>
    <property type="molecule type" value="Genomic_DNA"/>
</dbReference>
<dbReference type="RefSeq" id="WP_028690814.1">
    <property type="nucleotide sequence ID" value="NZ_CP081966.1"/>
</dbReference>
<evidence type="ECO:0008006" key="3">
    <source>
        <dbReference type="Google" id="ProtNLM"/>
    </source>
</evidence>
<gene>
    <name evidence="1" type="ORF">K5H97_07280</name>
</gene>
<organism evidence="1 2">
    <name type="scientific">Pseudomonas mosselii</name>
    <dbReference type="NCBI Taxonomy" id="78327"/>
    <lineage>
        <taxon>Bacteria</taxon>
        <taxon>Pseudomonadati</taxon>
        <taxon>Pseudomonadota</taxon>
        <taxon>Gammaproteobacteria</taxon>
        <taxon>Pseudomonadales</taxon>
        <taxon>Pseudomonadaceae</taxon>
        <taxon>Pseudomonas</taxon>
    </lineage>
</organism>
<reference evidence="1 2" key="1">
    <citation type="submission" date="2021-08" db="EMBL/GenBank/DDBJ databases">
        <title>Bactericidal Effect of Pseudomonas oryziphila sp. nov., a novel Pseudomonas Species Against Xanthomonas oryzae Reduces Disease Severity of Bacterial Leaf Streak of Rice.</title>
        <authorList>
            <person name="Yang R."/>
            <person name="Li S."/>
            <person name="Li Y."/>
            <person name="Yan Y."/>
            <person name="Fang Y."/>
            <person name="Zou L."/>
            <person name="Chen G."/>
        </authorList>
    </citation>
    <scope>NUCLEOTIDE SEQUENCE [LARGE SCALE GENOMIC DNA]</scope>
    <source>
        <strain evidence="1 2">DSM 17497</strain>
    </source>
</reference>
<keyword evidence="2" id="KW-1185">Reference proteome</keyword>
<evidence type="ECO:0000313" key="2">
    <source>
        <dbReference type="Proteomes" id="UP000825591"/>
    </source>
</evidence>
<protein>
    <recommendedName>
        <fullName evidence="3">DUF3131 domain-containing protein</fullName>
    </recommendedName>
</protein>
<accession>A0ABX9B5V7</accession>
<evidence type="ECO:0000313" key="1">
    <source>
        <dbReference type="EMBL" id="QZP28142.1"/>
    </source>
</evidence>
<dbReference type="Proteomes" id="UP000825591">
    <property type="component" value="Chromosome"/>
</dbReference>